<dbReference type="AlphaFoldDB" id="A0A0H4KI26"/>
<dbReference type="PATRIC" id="fig|135735.6.peg.1509"/>
<protein>
    <submittedName>
        <fullName evidence="1">Uncharacterized protein</fullName>
    </submittedName>
</protein>
<reference evidence="2" key="2">
    <citation type="submission" date="2015-06" db="EMBL/GenBank/DDBJ databases">
        <title>Genome Sequence of Bacillus endophyticus and Analysis of its Companion Mechanism in the Ketogulonigenium vulgare-Bacillus strain Consortium.</title>
        <authorList>
            <person name="Jia N."/>
            <person name="Du J."/>
            <person name="Ding M.-Z."/>
            <person name="Gao F."/>
            <person name="Yuan Y.-J."/>
        </authorList>
    </citation>
    <scope>NUCLEOTIDE SEQUENCE [LARGE SCALE GENOMIC DNA]</scope>
    <source>
        <strain evidence="2">Hbe603</strain>
    </source>
</reference>
<evidence type="ECO:0000313" key="2">
    <source>
        <dbReference type="Proteomes" id="UP000036202"/>
    </source>
</evidence>
<organism evidence="1 2">
    <name type="scientific">Priestia filamentosa</name>
    <dbReference type="NCBI Taxonomy" id="1402861"/>
    <lineage>
        <taxon>Bacteria</taxon>
        <taxon>Bacillati</taxon>
        <taxon>Bacillota</taxon>
        <taxon>Bacilli</taxon>
        <taxon>Bacillales</taxon>
        <taxon>Bacillaceae</taxon>
        <taxon>Priestia</taxon>
    </lineage>
</organism>
<sequence length="67" mass="8013">MGRYRFEPDQELKELLKKAQLELKEITSVLQGDKSIDSKDEFNDFFDKMRDYEDLAHDILVKANDCW</sequence>
<dbReference type="EMBL" id="CP011974">
    <property type="protein sequence ID" value="AKO91949.1"/>
    <property type="molecule type" value="Genomic_DNA"/>
</dbReference>
<dbReference type="Proteomes" id="UP000036202">
    <property type="component" value="Chromosome"/>
</dbReference>
<name>A0A0H4KI26_9BACI</name>
<dbReference type="RefSeq" id="WP_046216910.1">
    <property type="nucleotide sequence ID" value="NZ_CP011974.1"/>
</dbReference>
<gene>
    <name evidence="1" type="ORF">BEH_07455</name>
</gene>
<reference evidence="1 2" key="1">
    <citation type="journal article" date="2015" name="PLoS ONE">
        <title>Genome Sequence of Bacillus endophyticus and Analysis of Its Companion Mechanism in the Ketogulonigenium vulgare-Bacillus Strain Consortium.</title>
        <authorList>
            <person name="Jia N."/>
            <person name="Du J."/>
            <person name="Ding M.Z."/>
            <person name="Gao F."/>
            <person name="Yuan Y.J."/>
        </authorList>
    </citation>
    <scope>NUCLEOTIDE SEQUENCE [LARGE SCALE GENOMIC DNA]</scope>
    <source>
        <strain evidence="1 2">Hbe603</strain>
    </source>
</reference>
<evidence type="ECO:0000313" key="1">
    <source>
        <dbReference type="EMBL" id="AKO91949.1"/>
    </source>
</evidence>
<proteinExistence type="predicted"/>
<dbReference type="KEGG" id="beo:BEH_07455"/>
<keyword evidence="2" id="KW-1185">Reference proteome</keyword>
<accession>A0A0H4KI26</accession>